<feature type="compositionally biased region" description="Basic and acidic residues" evidence="1">
    <location>
        <begin position="83"/>
        <end position="92"/>
    </location>
</feature>
<keyword evidence="2" id="KW-0418">Kinase</keyword>
<dbReference type="GO" id="GO:0016301">
    <property type="term" value="F:kinase activity"/>
    <property type="evidence" value="ECO:0007669"/>
    <property type="project" value="UniProtKB-KW"/>
</dbReference>
<sequence length="115" mass="13141">MHRRAFGQHPRGVVLLLRSVLQGEREAEKMKESWANILVGKFDPTNWIKTMESARKTPLKKVGSLRMRRPDKEAQIGSGQNPSKKDREEGIRPEGSLEEGWKPEEDVELVPLDPN</sequence>
<feature type="region of interest" description="Disordered" evidence="1">
    <location>
        <begin position="54"/>
        <end position="115"/>
    </location>
</feature>
<accession>A0A4Y1R2E8</accession>
<gene>
    <name evidence="2" type="ORF">Prudu_007583</name>
</gene>
<protein>
    <submittedName>
        <fullName evidence="2">Leucine-rich repeat protein kinase family protein</fullName>
    </submittedName>
</protein>
<dbReference type="AlphaFoldDB" id="A0A4Y1R2E8"/>
<name>A0A4Y1R2E8_PRUDU</name>
<organism evidence="2">
    <name type="scientific">Prunus dulcis</name>
    <name type="common">Almond</name>
    <name type="synonym">Amygdalus dulcis</name>
    <dbReference type="NCBI Taxonomy" id="3755"/>
    <lineage>
        <taxon>Eukaryota</taxon>
        <taxon>Viridiplantae</taxon>
        <taxon>Streptophyta</taxon>
        <taxon>Embryophyta</taxon>
        <taxon>Tracheophyta</taxon>
        <taxon>Spermatophyta</taxon>
        <taxon>Magnoliopsida</taxon>
        <taxon>eudicotyledons</taxon>
        <taxon>Gunneridae</taxon>
        <taxon>Pentapetalae</taxon>
        <taxon>rosids</taxon>
        <taxon>fabids</taxon>
        <taxon>Rosales</taxon>
        <taxon>Rosaceae</taxon>
        <taxon>Amygdaloideae</taxon>
        <taxon>Amygdaleae</taxon>
        <taxon>Prunus</taxon>
    </lineage>
</organism>
<evidence type="ECO:0000313" key="2">
    <source>
        <dbReference type="EMBL" id="BBG98236.1"/>
    </source>
</evidence>
<dbReference type="EMBL" id="AP019298">
    <property type="protein sequence ID" value="BBG98236.1"/>
    <property type="molecule type" value="Genomic_DNA"/>
</dbReference>
<evidence type="ECO:0000256" key="1">
    <source>
        <dbReference type="SAM" id="MobiDB-lite"/>
    </source>
</evidence>
<proteinExistence type="predicted"/>
<keyword evidence="2" id="KW-0808">Transferase</keyword>
<reference evidence="2" key="1">
    <citation type="journal article" date="2019" name="Science">
        <title>Mutation of a bHLH transcription factor allowed almond domestication.</title>
        <authorList>
            <person name="Sanchez-Perez R."/>
            <person name="Pavan S."/>
            <person name="Mazzeo R."/>
            <person name="Moldovan C."/>
            <person name="Aiese Cigliano R."/>
            <person name="Del Cueto J."/>
            <person name="Ricciardi F."/>
            <person name="Lotti C."/>
            <person name="Ricciardi L."/>
            <person name="Dicenta F."/>
            <person name="Lopez-Marques R.L."/>
            <person name="Lindberg Moller B."/>
        </authorList>
    </citation>
    <scope>NUCLEOTIDE SEQUENCE</scope>
</reference>